<reference evidence="9" key="1">
    <citation type="journal article" date="2013" name="Lancet">
        <title>First case of E anophelis outbreak in an intensive-care unit.</title>
        <authorList>
            <person name="Teo J."/>
            <person name="Tan S.Y."/>
            <person name="Tay M."/>
            <person name="Ding Y."/>
            <person name="Kjelleberg S."/>
            <person name="Givskov M."/>
            <person name="Lin R.T."/>
            <person name="Yang L."/>
        </authorList>
    </citation>
    <scope>NUCLEOTIDE SEQUENCE [LARGE SCALE GENOMIC DNA]</scope>
    <source>
        <strain evidence="9">NUHP1</strain>
    </source>
</reference>
<keyword evidence="2" id="KW-0813">Transport</keyword>
<dbReference type="PANTHER" id="PTHR30069:SF29">
    <property type="entry name" value="HEMOGLOBIN AND HEMOGLOBIN-HAPTOGLOBIN-BINDING PROTEIN 1-RELATED"/>
    <property type="match status" value="1"/>
</dbReference>
<dbReference type="InterPro" id="IPR039426">
    <property type="entry name" value="TonB-dep_rcpt-like"/>
</dbReference>
<dbReference type="GO" id="GO:0009279">
    <property type="term" value="C:cell outer membrane"/>
    <property type="evidence" value="ECO:0007669"/>
    <property type="project" value="UniProtKB-SubCell"/>
</dbReference>
<dbReference type="InterPro" id="IPR008969">
    <property type="entry name" value="CarboxyPept-like_regulatory"/>
</dbReference>
<organism evidence="9 10">
    <name type="scientific">Elizabethkingia anophelis NUHP1</name>
    <dbReference type="NCBI Taxonomy" id="1338011"/>
    <lineage>
        <taxon>Bacteria</taxon>
        <taxon>Pseudomonadati</taxon>
        <taxon>Bacteroidota</taxon>
        <taxon>Flavobacteriia</taxon>
        <taxon>Flavobacteriales</taxon>
        <taxon>Weeksellaceae</taxon>
        <taxon>Elizabethkingia</taxon>
    </lineage>
</organism>
<dbReference type="InterPro" id="IPR036942">
    <property type="entry name" value="Beta-barrel_TonB_sf"/>
</dbReference>
<dbReference type="STRING" id="1338011.BD94_3172"/>
<evidence type="ECO:0000256" key="3">
    <source>
        <dbReference type="ARBA" id="ARBA00022452"/>
    </source>
</evidence>
<keyword evidence="7" id="KW-0998">Cell outer membrane</keyword>
<dbReference type="HOGENOM" id="CLU_017617_1_0_10"/>
<sequence length="786" mass="89244">MPKFSYPLIFFFLLLFSERVVAQQYILKGKVVNQLQQPVEFVQISLLKDDKQIVGQAVTDSLGLYTLTANAGKYLITGDLFKSELFRKEINLNQYTDIGIIQISEAVQLEGVTLSGRKKLIERKVDRLVFNIENSIASQGVDGLEALSNVPLLRVDERAGIAIAGKSGLSVMINERMVNLSGNDLMNYLKSLRSDDIAKIEVITTPPAKYEAQGNSGIINIVLKKNKNFGWSGSVGSGFVQRSYTGGSANGNVNYQSKKLNASARVWYYTSDSKAQENYSILGNNSSISKDNRKDFDNGWSTDFSIDYKLSERSNIGVIYDYSFDNSNMDINNNTVYKTNNVETQRLSTYSEHRSKDKSHTLSTYYDLKFGDNKLSIVGNYFSNSPATTVNFVTTNNINTASNIVRNLSDINYNIWSGQADFTLPLEFADIETGVKFTQFQNKSDVGYFNYNGTEYIIDQTKSNLFDYDESNYAIYAGADKKFSDKFSLKLGLRYEYSFINGFSPASGERNKREYGYFFPTIYTSYTVDDNNSLTLNYSKRINRPGFRALNPFRWYSNPYSYSSGNPSLSPSISHNVELGYLFKSKYSITAYFQRTNDAYSQIATLNGVNSIISYENYYNQSTYGINASYTGNLTKWWEFSTTGDASYNTPNVYKFSGVAQKGYAFSISTNNTYTMNKDKTLFLFLNYLQNFNSQSSNTYIKAMGSLDMGVKFSLLSKRLQVNASVRDIFEQMKRKGNKYFVDNIQSFDNYYDSRRFNVSLTYNFGSSKAKESRKEVDFDEKNRTN</sequence>
<keyword evidence="9" id="KW-0675">Receptor</keyword>
<feature type="domain" description="Outer membrane protein beta-barrel" evidence="8">
    <location>
        <begin position="373"/>
        <end position="763"/>
    </location>
</feature>
<evidence type="ECO:0000313" key="10">
    <source>
        <dbReference type="Proteomes" id="UP000028933"/>
    </source>
</evidence>
<evidence type="ECO:0000256" key="5">
    <source>
        <dbReference type="ARBA" id="ARBA00022729"/>
    </source>
</evidence>
<dbReference type="KEGG" id="eao:BD94_3172"/>
<evidence type="ECO:0000256" key="2">
    <source>
        <dbReference type="ARBA" id="ARBA00022448"/>
    </source>
</evidence>
<keyword evidence="3" id="KW-1134">Transmembrane beta strand</keyword>
<dbReference type="SUPFAM" id="SSF56935">
    <property type="entry name" value="Porins"/>
    <property type="match status" value="1"/>
</dbReference>
<gene>
    <name evidence="9" type="ORF">BD94_3172</name>
</gene>
<dbReference type="eggNOG" id="COG4771">
    <property type="taxonomic scope" value="Bacteria"/>
</dbReference>
<evidence type="ECO:0000259" key="8">
    <source>
        <dbReference type="Pfam" id="PF14905"/>
    </source>
</evidence>
<dbReference type="EMBL" id="CP007547">
    <property type="protein sequence ID" value="AIL46947.1"/>
    <property type="molecule type" value="Genomic_DNA"/>
</dbReference>
<evidence type="ECO:0000256" key="6">
    <source>
        <dbReference type="ARBA" id="ARBA00023136"/>
    </source>
</evidence>
<reference evidence="9" key="2">
    <citation type="journal article" date="2015" name="Genome Biol. Evol.">
        <title>Complete Genome Sequence and Transcriptomic Analysis of the Novel Pathogen Elizabethkingia anophelis in Response to Oxidative Stress.</title>
        <authorList>
            <person name="Li Y."/>
            <person name="Liu Y."/>
            <person name="Chew S.C."/>
            <person name="Tay M."/>
            <person name="Salido M.M."/>
            <person name="Teo J."/>
            <person name="Lauro F.M."/>
            <person name="Givskov M."/>
            <person name="Yang L."/>
        </authorList>
    </citation>
    <scope>NUCLEOTIDE SEQUENCE</scope>
    <source>
        <strain evidence="9">NUHP1</strain>
    </source>
</reference>
<dbReference type="AlphaFoldDB" id="A0A077EHK9"/>
<evidence type="ECO:0000256" key="1">
    <source>
        <dbReference type="ARBA" id="ARBA00004571"/>
    </source>
</evidence>
<evidence type="ECO:0000256" key="7">
    <source>
        <dbReference type="ARBA" id="ARBA00023237"/>
    </source>
</evidence>
<keyword evidence="4" id="KW-0812">Transmembrane</keyword>
<dbReference type="InterPro" id="IPR041700">
    <property type="entry name" value="OMP_b-brl_3"/>
</dbReference>
<dbReference type="SUPFAM" id="SSF49464">
    <property type="entry name" value="Carboxypeptidase regulatory domain-like"/>
    <property type="match status" value="1"/>
</dbReference>
<accession>A0A077EHK9</accession>
<comment type="subcellular location">
    <subcellularLocation>
        <location evidence="1">Cell outer membrane</location>
        <topology evidence="1">Multi-pass membrane protein</topology>
    </subcellularLocation>
</comment>
<proteinExistence type="predicted"/>
<evidence type="ECO:0000256" key="4">
    <source>
        <dbReference type="ARBA" id="ARBA00022692"/>
    </source>
</evidence>
<dbReference type="PANTHER" id="PTHR30069">
    <property type="entry name" value="TONB-DEPENDENT OUTER MEMBRANE RECEPTOR"/>
    <property type="match status" value="1"/>
</dbReference>
<dbReference type="Pfam" id="PF14905">
    <property type="entry name" value="OMP_b-brl_3"/>
    <property type="match status" value="1"/>
</dbReference>
<dbReference type="Proteomes" id="UP000028933">
    <property type="component" value="Chromosome"/>
</dbReference>
<keyword evidence="5" id="KW-0732">Signal</keyword>
<name>A0A077EHK9_9FLAO</name>
<evidence type="ECO:0000313" key="9">
    <source>
        <dbReference type="EMBL" id="AIL46947.1"/>
    </source>
</evidence>
<protein>
    <submittedName>
        <fullName evidence="9">TonB-dependent receptor</fullName>
    </submittedName>
</protein>
<dbReference type="GO" id="GO:0015344">
    <property type="term" value="F:siderophore uptake transmembrane transporter activity"/>
    <property type="evidence" value="ECO:0007669"/>
    <property type="project" value="TreeGrafter"/>
</dbReference>
<keyword evidence="6" id="KW-0472">Membrane</keyword>
<dbReference type="RefSeq" id="WP_024566278.1">
    <property type="nucleotide sequence ID" value="NZ_CP007547.1"/>
</dbReference>
<dbReference type="GO" id="GO:0044718">
    <property type="term" value="P:siderophore transmembrane transport"/>
    <property type="evidence" value="ECO:0007669"/>
    <property type="project" value="TreeGrafter"/>
</dbReference>
<dbReference type="Gene3D" id="2.40.170.20">
    <property type="entry name" value="TonB-dependent receptor, beta-barrel domain"/>
    <property type="match status" value="1"/>
</dbReference>